<gene>
    <name evidence="2" type="ORF">BZG36_00370</name>
</gene>
<dbReference type="EMBL" id="MVBO01000002">
    <property type="protein sequence ID" value="OZJ06626.1"/>
    <property type="molecule type" value="Genomic_DNA"/>
</dbReference>
<reference evidence="2 3" key="1">
    <citation type="journal article" date="2017" name="Mycologia">
        <title>Bifiguratus adelaidae, gen. et sp. nov., a new member of Mucoromycotina in endophytic and soil-dwelling habitats.</title>
        <authorList>
            <person name="Torres-Cruz T.J."/>
            <person name="Billingsley Tobias T.L."/>
            <person name="Almatruk M."/>
            <person name="Hesse C."/>
            <person name="Kuske C.R."/>
            <person name="Desiro A."/>
            <person name="Benucci G.M."/>
            <person name="Bonito G."/>
            <person name="Stajich J.E."/>
            <person name="Dunlap C."/>
            <person name="Arnold A.E."/>
            <person name="Porras-Alfaro A."/>
        </authorList>
    </citation>
    <scope>NUCLEOTIDE SEQUENCE [LARGE SCALE GENOMIC DNA]</scope>
    <source>
        <strain evidence="2 3">AZ0501</strain>
    </source>
</reference>
<evidence type="ECO:0000256" key="1">
    <source>
        <dbReference type="SAM" id="MobiDB-lite"/>
    </source>
</evidence>
<name>A0A261Y7M1_9FUNG</name>
<proteinExistence type="predicted"/>
<keyword evidence="3" id="KW-1185">Reference proteome</keyword>
<dbReference type="Proteomes" id="UP000242875">
    <property type="component" value="Unassembled WGS sequence"/>
</dbReference>
<evidence type="ECO:0000313" key="2">
    <source>
        <dbReference type="EMBL" id="OZJ06626.1"/>
    </source>
</evidence>
<evidence type="ECO:0000313" key="3">
    <source>
        <dbReference type="Proteomes" id="UP000242875"/>
    </source>
</evidence>
<comment type="caution">
    <text evidence="2">The sequence shown here is derived from an EMBL/GenBank/DDBJ whole genome shotgun (WGS) entry which is preliminary data.</text>
</comment>
<feature type="compositionally biased region" description="Low complexity" evidence="1">
    <location>
        <begin position="40"/>
        <end position="51"/>
    </location>
</feature>
<dbReference type="AlphaFoldDB" id="A0A261Y7M1"/>
<feature type="region of interest" description="Disordered" evidence="1">
    <location>
        <begin position="34"/>
        <end position="57"/>
    </location>
</feature>
<organism evidence="2 3">
    <name type="scientific">Bifiguratus adelaidae</name>
    <dbReference type="NCBI Taxonomy" id="1938954"/>
    <lineage>
        <taxon>Eukaryota</taxon>
        <taxon>Fungi</taxon>
        <taxon>Fungi incertae sedis</taxon>
        <taxon>Mucoromycota</taxon>
        <taxon>Mucoromycotina</taxon>
        <taxon>Endogonomycetes</taxon>
        <taxon>Endogonales</taxon>
        <taxon>Endogonales incertae sedis</taxon>
        <taxon>Bifiguratus</taxon>
    </lineage>
</organism>
<protein>
    <submittedName>
        <fullName evidence="2">Uncharacterized protein</fullName>
    </submittedName>
</protein>
<sequence length="228" mass="24837">MTEEEDPIEEFSDTDLAGVKGSLSQLTDVLDLAEDIEHVPSSPHSPSASQPEELSGDAAWSWEALWRRVTQQNIGASIHASKDDPVIGDARFNDGDVDSSIEKHDGASKSNQAIDANVPDNAPANIFRSRQTPLPSTSSQVSSTRRKISTIAFDTSFAQKIHHTILTRSQAVENTDSKKMAQNGHMKDDVYPGSPKWRLVFPTLDLSDDADDMSHEASLASPSLSLRI</sequence>
<feature type="region of interest" description="Disordered" evidence="1">
    <location>
        <begin position="94"/>
        <end position="143"/>
    </location>
</feature>
<accession>A0A261Y7M1</accession>
<feature type="compositionally biased region" description="Polar residues" evidence="1">
    <location>
        <begin position="128"/>
        <end position="143"/>
    </location>
</feature>